<dbReference type="InterPro" id="IPR000064">
    <property type="entry name" value="NLP_P60_dom"/>
</dbReference>
<dbReference type="Pfam" id="PF00877">
    <property type="entry name" value="NLPC_P60"/>
    <property type="match status" value="1"/>
</dbReference>
<dbReference type="InterPro" id="IPR051202">
    <property type="entry name" value="Peptidase_C40"/>
</dbReference>
<dbReference type="GO" id="GO:0006508">
    <property type="term" value="P:proteolysis"/>
    <property type="evidence" value="ECO:0007669"/>
    <property type="project" value="UniProtKB-KW"/>
</dbReference>
<dbReference type="EMBL" id="QGGO01000009">
    <property type="protein sequence ID" value="PWK26860.1"/>
    <property type="molecule type" value="Genomic_DNA"/>
</dbReference>
<comment type="caution">
    <text evidence="6">The sequence shown here is derived from an EMBL/GenBank/DDBJ whole genome shotgun (WGS) entry which is preliminary data.</text>
</comment>
<reference evidence="6 7" key="1">
    <citation type="submission" date="2018-05" db="EMBL/GenBank/DDBJ databases">
        <title>Genomic Encyclopedia of Archaeal and Bacterial Type Strains, Phase II (KMG-II): from individual species to whole genera.</title>
        <authorList>
            <person name="Goeker M."/>
        </authorList>
    </citation>
    <scope>NUCLEOTIDE SEQUENCE [LARGE SCALE GENOMIC DNA]</scope>
    <source>
        <strain evidence="6 7">DSM 22214</strain>
    </source>
</reference>
<feature type="domain" description="NlpC/P60" evidence="5">
    <location>
        <begin position="55"/>
        <end position="184"/>
    </location>
</feature>
<name>A0A316EBA9_9BACT</name>
<accession>A0A316EBA9</accession>
<evidence type="ECO:0000259" key="5">
    <source>
        <dbReference type="PROSITE" id="PS51935"/>
    </source>
</evidence>
<dbReference type="AlphaFoldDB" id="A0A316EBA9"/>
<protein>
    <submittedName>
        <fullName evidence="6">NlpC/P60 family protein</fullName>
    </submittedName>
</protein>
<evidence type="ECO:0000313" key="6">
    <source>
        <dbReference type="EMBL" id="PWK26860.1"/>
    </source>
</evidence>
<dbReference type="Proteomes" id="UP000245489">
    <property type="component" value="Unassembled WGS sequence"/>
</dbReference>
<keyword evidence="4" id="KW-0788">Thiol protease</keyword>
<dbReference type="GO" id="GO:0008234">
    <property type="term" value="F:cysteine-type peptidase activity"/>
    <property type="evidence" value="ECO:0007669"/>
    <property type="project" value="UniProtKB-KW"/>
</dbReference>
<keyword evidence="2" id="KW-0645">Protease</keyword>
<dbReference type="SUPFAM" id="SSF54001">
    <property type="entry name" value="Cysteine proteinases"/>
    <property type="match status" value="1"/>
</dbReference>
<evidence type="ECO:0000256" key="1">
    <source>
        <dbReference type="ARBA" id="ARBA00007074"/>
    </source>
</evidence>
<dbReference type="InterPro" id="IPR038765">
    <property type="entry name" value="Papain-like_cys_pep_sf"/>
</dbReference>
<evidence type="ECO:0000313" key="7">
    <source>
        <dbReference type="Proteomes" id="UP000245489"/>
    </source>
</evidence>
<dbReference type="Gene3D" id="3.90.1720.10">
    <property type="entry name" value="endopeptidase domain like (from Nostoc punctiforme)"/>
    <property type="match status" value="1"/>
</dbReference>
<evidence type="ECO:0000256" key="4">
    <source>
        <dbReference type="ARBA" id="ARBA00022807"/>
    </source>
</evidence>
<dbReference type="PANTHER" id="PTHR47053">
    <property type="entry name" value="MUREIN DD-ENDOPEPTIDASE MEPH-RELATED"/>
    <property type="match status" value="1"/>
</dbReference>
<sequence>MKKSIHIMLFRALLLFCIAIFLDSCKLFRRKENSTTSSNKYPSKTNNAGKRSYNTKTINEIVSLARSYTGVPYRSGGTDGNGMDCSGLLYCVYGQYGFIIPRISWQQSEIGKEVEMDEIRVGDWVFFVTNKGGTGTINHAGIITELKNPKEVYFIHASSSKGIREDNLISKYWMSCFAKATRPF</sequence>
<proteinExistence type="inferred from homology"/>
<dbReference type="PROSITE" id="PS51935">
    <property type="entry name" value="NLPC_P60"/>
    <property type="match status" value="1"/>
</dbReference>
<organism evidence="6 7">
    <name type="scientific">Arcicella aurantiaca</name>
    <dbReference type="NCBI Taxonomy" id="591202"/>
    <lineage>
        <taxon>Bacteria</taxon>
        <taxon>Pseudomonadati</taxon>
        <taxon>Bacteroidota</taxon>
        <taxon>Cytophagia</taxon>
        <taxon>Cytophagales</taxon>
        <taxon>Flectobacillaceae</taxon>
        <taxon>Arcicella</taxon>
    </lineage>
</organism>
<dbReference type="PANTHER" id="PTHR47053:SF1">
    <property type="entry name" value="MUREIN DD-ENDOPEPTIDASE MEPH-RELATED"/>
    <property type="match status" value="1"/>
</dbReference>
<evidence type="ECO:0000256" key="2">
    <source>
        <dbReference type="ARBA" id="ARBA00022670"/>
    </source>
</evidence>
<keyword evidence="3" id="KW-0378">Hydrolase</keyword>
<dbReference type="RefSeq" id="WP_229201501.1">
    <property type="nucleotide sequence ID" value="NZ_QGGO01000009.1"/>
</dbReference>
<gene>
    <name evidence="6" type="ORF">LV89_02066</name>
</gene>
<evidence type="ECO:0000256" key="3">
    <source>
        <dbReference type="ARBA" id="ARBA00022801"/>
    </source>
</evidence>
<comment type="similarity">
    <text evidence="1">Belongs to the peptidase C40 family.</text>
</comment>
<keyword evidence="7" id="KW-1185">Reference proteome</keyword>